<keyword evidence="5" id="KW-1185">Reference proteome</keyword>
<comment type="similarity">
    <text evidence="1">Belongs to the asp23 family.</text>
</comment>
<dbReference type="EMBL" id="BLRY01000013">
    <property type="protein sequence ID" value="GFP27048.1"/>
    <property type="molecule type" value="Genomic_DNA"/>
</dbReference>
<dbReference type="PANTHER" id="PTHR34297:SF2">
    <property type="entry name" value="ASP23_GLS24 FAMILY ENVELOPE STRESS RESPONSE PROTEIN"/>
    <property type="match status" value="1"/>
</dbReference>
<dbReference type="AlphaFoldDB" id="A0A6V8P3K0"/>
<dbReference type="Proteomes" id="UP000543224">
    <property type="component" value="Unassembled WGS sequence"/>
</dbReference>
<protein>
    <recommendedName>
        <fullName evidence="6">Asp23/Gls24 family envelope stress response protein</fullName>
    </recommendedName>
</protein>
<evidence type="ECO:0000256" key="1">
    <source>
        <dbReference type="ARBA" id="ARBA00005721"/>
    </source>
</evidence>
<accession>A0A6V8P3K0</accession>
<dbReference type="RefSeq" id="WP_176233115.1">
    <property type="nucleotide sequence ID" value="NZ_BLRY01000013.1"/>
</dbReference>
<evidence type="ECO:0000313" key="3">
    <source>
        <dbReference type="EMBL" id="GFP27048.1"/>
    </source>
</evidence>
<proteinExistence type="inferred from homology"/>
<evidence type="ECO:0000313" key="4">
    <source>
        <dbReference type="Proteomes" id="UP000543224"/>
    </source>
</evidence>
<comment type="caution">
    <text evidence="3">The sequence shown here is derived from an EMBL/GenBank/DDBJ whole genome shotgun (WGS) entry which is preliminary data.</text>
</comment>
<dbReference type="Proteomes" id="UP000591948">
    <property type="component" value="Unassembled WGS sequence"/>
</dbReference>
<name>A0A6V8P3K0_9ACTN</name>
<dbReference type="Pfam" id="PF03780">
    <property type="entry name" value="Asp23"/>
    <property type="match status" value="1"/>
</dbReference>
<evidence type="ECO:0008006" key="6">
    <source>
        <dbReference type="Google" id="ProtNLM"/>
    </source>
</evidence>
<dbReference type="PANTHER" id="PTHR34297">
    <property type="entry name" value="HYPOTHETICAL CYTOSOLIC PROTEIN-RELATED"/>
    <property type="match status" value="1"/>
</dbReference>
<dbReference type="InterPro" id="IPR005531">
    <property type="entry name" value="Asp23"/>
</dbReference>
<dbReference type="EMBL" id="BLRX01000036">
    <property type="protein sequence ID" value="GFP25069.1"/>
    <property type="molecule type" value="Genomic_DNA"/>
</dbReference>
<reference evidence="4 5" key="1">
    <citation type="journal article" date="2020" name="Front. Microbiol.">
        <title>Single-cell genomics of novel Actinobacteria with the Wood-Ljungdahl pathway discovered in a serpentinizing system.</title>
        <authorList>
            <person name="Merino N."/>
            <person name="Kawai M."/>
            <person name="Boyd E.S."/>
            <person name="Colman D.R."/>
            <person name="McGlynn S.E."/>
            <person name="Nealson K.H."/>
            <person name="Kurokawa K."/>
            <person name="Hongoh Y."/>
        </authorList>
    </citation>
    <scope>NUCLEOTIDE SEQUENCE [LARGE SCALE GENOMIC DNA]</scope>
    <source>
        <strain evidence="2 4">S25</strain>
        <strain evidence="3 5">S33</strain>
    </source>
</reference>
<evidence type="ECO:0000313" key="5">
    <source>
        <dbReference type="Proteomes" id="UP000591948"/>
    </source>
</evidence>
<sequence length="124" mass="13583">MATPKEKQNLKSDKRDKIEVEEDVIATLAAGAVQRVPGVYKMHGSVVGDLIGLLGKEAPSKGVHVRFEESGKVSIDVHLEVEYKSSIPQIASQVQQEVRKFVESTASVEVEKVRVFVEDVRPAA</sequence>
<organism evidence="3 5">
    <name type="scientific">Candidatus Hakubella thermalkaliphila</name>
    <dbReference type="NCBI Taxonomy" id="2754717"/>
    <lineage>
        <taxon>Bacteria</taxon>
        <taxon>Bacillati</taxon>
        <taxon>Actinomycetota</taxon>
        <taxon>Actinomycetota incertae sedis</taxon>
        <taxon>Candidatus Hakubellales</taxon>
        <taxon>Candidatus Hakubellaceae</taxon>
        <taxon>Candidatus Hakubella</taxon>
    </lineage>
</organism>
<evidence type="ECO:0000313" key="2">
    <source>
        <dbReference type="EMBL" id="GFP25069.1"/>
    </source>
</evidence>
<gene>
    <name evidence="2" type="ORF">HKBW3S25_00519</name>
    <name evidence="3" type="ORF">HKBW3S33_00460</name>
</gene>